<protein>
    <submittedName>
        <fullName evidence="2">Uncharacterized protein</fullName>
    </submittedName>
</protein>
<keyword evidence="1" id="KW-0812">Transmembrane</keyword>
<dbReference type="AlphaFoldDB" id="A0A1H6ZHN6"/>
<name>A0A1H6ZHN6_9MICO</name>
<dbReference type="EMBL" id="FNZI01000004">
    <property type="protein sequence ID" value="SEJ52216.1"/>
    <property type="molecule type" value="Genomic_DNA"/>
</dbReference>
<organism evidence="2 3">
    <name type="scientific">Demequina mangrovi</name>
    <dbReference type="NCBI Taxonomy" id="1043493"/>
    <lineage>
        <taxon>Bacteria</taxon>
        <taxon>Bacillati</taxon>
        <taxon>Actinomycetota</taxon>
        <taxon>Actinomycetes</taxon>
        <taxon>Micrococcales</taxon>
        <taxon>Demequinaceae</taxon>
        <taxon>Demequina</taxon>
    </lineage>
</organism>
<keyword evidence="1" id="KW-1133">Transmembrane helix</keyword>
<sequence>MSTPVPEYAQRRLESRRWRLARSWWVLVPLVTFGVLPWASYIWAGVKTAERKYYISAGIWFAASLLWGLVLPSAAPSLVPLVAISCVFLPAMQAIVMNRQYLVERAIRDL</sequence>
<keyword evidence="3" id="KW-1185">Reference proteome</keyword>
<dbReference type="OrthoDB" id="67304at2"/>
<gene>
    <name evidence="2" type="ORF">SAMN05421637_2129</name>
</gene>
<evidence type="ECO:0000313" key="2">
    <source>
        <dbReference type="EMBL" id="SEJ52216.1"/>
    </source>
</evidence>
<keyword evidence="1" id="KW-0472">Membrane</keyword>
<proteinExistence type="predicted"/>
<feature type="transmembrane region" description="Helical" evidence="1">
    <location>
        <begin position="24"/>
        <end position="46"/>
    </location>
</feature>
<dbReference type="Proteomes" id="UP000183315">
    <property type="component" value="Unassembled WGS sequence"/>
</dbReference>
<accession>A0A1H6ZHN6</accession>
<evidence type="ECO:0000256" key="1">
    <source>
        <dbReference type="SAM" id="Phobius"/>
    </source>
</evidence>
<reference evidence="3" key="1">
    <citation type="submission" date="2016-10" db="EMBL/GenBank/DDBJ databases">
        <authorList>
            <person name="Varghese N."/>
        </authorList>
    </citation>
    <scope>NUCLEOTIDE SEQUENCE [LARGE SCALE GENOMIC DNA]</scope>
    <source>
        <strain evidence="3">DSM 24868</strain>
    </source>
</reference>
<feature type="transmembrane region" description="Helical" evidence="1">
    <location>
        <begin position="77"/>
        <end position="96"/>
    </location>
</feature>
<feature type="transmembrane region" description="Helical" evidence="1">
    <location>
        <begin position="53"/>
        <end position="71"/>
    </location>
</feature>
<evidence type="ECO:0000313" key="3">
    <source>
        <dbReference type="Proteomes" id="UP000183315"/>
    </source>
</evidence>
<dbReference type="STRING" id="1043493.SAMN05421637_2129"/>
<dbReference type="RefSeq" id="WP_042216066.1">
    <property type="nucleotide sequence ID" value="NZ_BBLU01000015.1"/>
</dbReference>